<name>X0W4S2_9ZZZZ</name>
<feature type="non-terminal residue" evidence="1">
    <location>
        <position position="224"/>
    </location>
</feature>
<dbReference type="SUPFAM" id="SSF53756">
    <property type="entry name" value="UDP-Glycosyltransferase/glycogen phosphorylase"/>
    <property type="match status" value="1"/>
</dbReference>
<evidence type="ECO:0008006" key="2">
    <source>
        <dbReference type="Google" id="ProtNLM"/>
    </source>
</evidence>
<proteinExistence type="predicted"/>
<protein>
    <recommendedName>
        <fullName evidence="2">Glycosyltransferase subfamily 4-like N-terminal domain-containing protein</fullName>
    </recommendedName>
</protein>
<dbReference type="AlphaFoldDB" id="X0W4S2"/>
<gene>
    <name evidence="1" type="ORF">S01H1_36836</name>
</gene>
<reference evidence="1" key="1">
    <citation type="journal article" date="2014" name="Front. Microbiol.">
        <title>High frequency of phylogenetically diverse reductive dehalogenase-homologous genes in deep subseafloor sedimentary metagenomes.</title>
        <authorList>
            <person name="Kawai M."/>
            <person name="Futagami T."/>
            <person name="Toyoda A."/>
            <person name="Takaki Y."/>
            <person name="Nishi S."/>
            <person name="Hori S."/>
            <person name="Arai W."/>
            <person name="Tsubouchi T."/>
            <person name="Morono Y."/>
            <person name="Uchiyama I."/>
            <person name="Ito T."/>
            <person name="Fujiyama A."/>
            <person name="Inagaki F."/>
            <person name="Takami H."/>
        </authorList>
    </citation>
    <scope>NUCLEOTIDE SEQUENCE</scope>
    <source>
        <strain evidence="1">Expedition CK06-06</strain>
    </source>
</reference>
<dbReference type="EMBL" id="BARS01023109">
    <property type="protein sequence ID" value="GAG07716.1"/>
    <property type="molecule type" value="Genomic_DNA"/>
</dbReference>
<accession>X0W4S2</accession>
<dbReference type="Gene3D" id="3.40.50.2000">
    <property type="entry name" value="Glycogen Phosphorylase B"/>
    <property type="match status" value="2"/>
</dbReference>
<evidence type="ECO:0000313" key="1">
    <source>
        <dbReference type="EMBL" id="GAG07716.1"/>
    </source>
</evidence>
<comment type="caution">
    <text evidence="1">The sequence shown here is derived from an EMBL/GenBank/DDBJ whole genome shotgun (WGS) entry which is preliminary data.</text>
</comment>
<sequence length="224" mass="25565">MLVPEAFFQHPDNVALSAELFGLQTRSRTVTDRIYKKKEYLKEKLYTFLEQFNIDLLVAENVLAIPMHIPLGVALTEVIAETGIPAIGHHHDFYWERPRFLLNAIPDILDMAFPPDLPSMKHVVINRVAQKDLAAKTGISSHLIYNVIDFERAKTGIDEFNENLRADMGFGDDDVLVLQPTRVVSRKGIEQALYLVERLDVPNLKLLISHSPGDEGQDYFNWIR</sequence>
<organism evidence="1">
    <name type="scientific">marine sediment metagenome</name>
    <dbReference type="NCBI Taxonomy" id="412755"/>
    <lineage>
        <taxon>unclassified sequences</taxon>
        <taxon>metagenomes</taxon>
        <taxon>ecological metagenomes</taxon>
    </lineage>
</organism>